<evidence type="ECO:0000313" key="2">
    <source>
        <dbReference type="Proteomes" id="UP000583127"/>
    </source>
</evidence>
<dbReference type="Proteomes" id="UP000583127">
    <property type="component" value="Unassembled WGS sequence"/>
</dbReference>
<name>A0A7X9ZWK4_9BURK</name>
<accession>A0A7X9ZWK4</accession>
<proteinExistence type="predicted"/>
<protein>
    <submittedName>
        <fullName evidence="1">NRDE family protein</fullName>
    </submittedName>
</protein>
<dbReference type="AlphaFoldDB" id="A0A7X9ZWK4"/>
<reference evidence="1 2" key="1">
    <citation type="submission" date="2020-04" db="EMBL/GenBank/DDBJ databases">
        <title>Paraburkholderia sp. G-4-1-8 isolated from soil.</title>
        <authorList>
            <person name="Dahal R.H."/>
        </authorList>
    </citation>
    <scope>NUCLEOTIDE SEQUENCE [LARGE SCALE GENOMIC DNA]</scope>
    <source>
        <strain evidence="1 2">G-4-1-8</strain>
    </source>
</reference>
<keyword evidence="2" id="KW-1185">Reference proteome</keyword>
<dbReference type="RefSeq" id="WP_230412982.1">
    <property type="nucleotide sequence ID" value="NZ_JABBFZ010000004.1"/>
</dbReference>
<organism evidence="1 2">
    <name type="scientific">Paraburkholderia antibiotica</name>
    <dbReference type="NCBI Taxonomy" id="2728839"/>
    <lineage>
        <taxon>Bacteria</taxon>
        <taxon>Pseudomonadati</taxon>
        <taxon>Pseudomonadota</taxon>
        <taxon>Betaproteobacteria</taxon>
        <taxon>Burkholderiales</taxon>
        <taxon>Burkholderiaceae</taxon>
        <taxon>Paraburkholderia</taxon>
    </lineage>
</organism>
<dbReference type="EMBL" id="JABBFZ010000004">
    <property type="protein sequence ID" value="NML31269.1"/>
    <property type="molecule type" value="Genomic_DNA"/>
</dbReference>
<sequence>MSAYPPLRRQMRKLAPGTHGISNAVFDTA</sequence>
<evidence type="ECO:0000313" key="1">
    <source>
        <dbReference type="EMBL" id="NML31269.1"/>
    </source>
</evidence>
<gene>
    <name evidence="1" type="ORF">HHL14_10520</name>
</gene>
<comment type="caution">
    <text evidence="1">The sequence shown here is derived from an EMBL/GenBank/DDBJ whole genome shotgun (WGS) entry which is preliminary data.</text>
</comment>